<protein>
    <recommendedName>
        <fullName evidence="3">SalK</fullName>
    </recommendedName>
</protein>
<evidence type="ECO:0000313" key="1">
    <source>
        <dbReference type="EMBL" id="PWK82950.1"/>
    </source>
</evidence>
<name>A0A316HSG3_9PSEU</name>
<organism evidence="1 2">
    <name type="scientific">Lentzea atacamensis</name>
    <dbReference type="NCBI Taxonomy" id="531938"/>
    <lineage>
        <taxon>Bacteria</taxon>
        <taxon>Bacillati</taxon>
        <taxon>Actinomycetota</taxon>
        <taxon>Actinomycetes</taxon>
        <taxon>Pseudonocardiales</taxon>
        <taxon>Pseudonocardiaceae</taxon>
        <taxon>Lentzea</taxon>
    </lineage>
</organism>
<accession>A0A316HSG3</accession>
<dbReference type="RefSeq" id="WP_109640274.1">
    <property type="nucleotide sequence ID" value="NZ_QGHB01000012.1"/>
</dbReference>
<reference evidence="1 2" key="1">
    <citation type="submission" date="2018-05" db="EMBL/GenBank/DDBJ databases">
        <title>Genomic Encyclopedia of Type Strains, Phase IV (KMG-IV): sequencing the most valuable type-strain genomes for metagenomic binning, comparative biology and taxonomic classification.</title>
        <authorList>
            <person name="Goeker M."/>
        </authorList>
    </citation>
    <scope>NUCLEOTIDE SEQUENCE [LARGE SCALE GENOMIC DNA]</scope>
    <source>
        <strain evidence="1 2">DSM 45480</strain>
    </source>
</reference>
<comment type="caution">
    <text evidence="1">The sequence shown here is derived from an EMBL/GenBank/DDBJ whole genome shotgun (WGS) entry which is preliminary data.</text>
</comment>
<dbReference type="EMBL" id="QGHB01000012">
    <property type="protein sequence ID" value="PWK82950.1"/>
    <property type="molecule type" value="Genomic_DNA"/>
</dbReference>
<evidence type="ECO:0000313" key="2">
    <source>
        <dbReference type="Proteomes" id="UP000246005"/>
    </source>
</evidence>
<dbReference type="NCBIfam" id="NF047719">
    <property type="entry name" value="SCO6745_fam_HTH"/>
    <property type="match status" value="1"/>
</dbReference>
<dbReference type="Pfam" id="PF21863">
    <property type="entry name" value="HTH_67"/>
    <property type="match status" value="1"/>
</dbReference>
<evidence type="ECO:0008006" key="3">
    <source>
        <dbReference type="Google" id="ProtNLM"/>
    </source>
</evidence>
<dbReference type="Proteomes" id="UP000246005">
    <property type="component" value="Unassembled WGS sequence"/>
</dbReference>
<proteinExistence type="predicted"/>
<gene>
    <name evidence="1" type="ORF">C8D88_112201</name>
</gene>
<sequence>MIRTLWRSLEAVHAMIYFAPEADSRYAAAGLDRAGGYFASRAAALGAAGAEVVISTFYNFNPALVRARIPQVWETVTPERMLEMRLEAADEALKKVLPDDLKEITELARKAAERAGEMLHGRTLFAAHASLPWPEETRLQLWHAQTLLREFRGDGHLAALLRHNITGIEALVLHAAEGEIPAETLRKTRGWSEEQWAETVEDLRKRGLVDDEQLLSEAGRELRQSIEDETDRMNAPAYDVLSEHEKRRYVELAGPLSKAVVEAGMVPGRR</sequence>
<dbReference type="AlphaFoldDB" id="A0A316HSG3"/>
<dbReference type="InterPro" id="IPR054058">
    <property type="entry name" value="HTH_67"/>
</dbReference>